<keyword evidence="3" id="KW-1185">Reference proteome</keyword>
<protein>
    <submittedName>
        <fullName evidence="2">Uncharacterized protein</fullName>
    </submittedName>
</protein>
<comment type="caution">
    <text evidence="2">The sequence shown here is derived from an EMBL/GenBank/DDBJ whole genome shotgun (WGS) entry which is preliminary data.</text>
</comment>
<organism evidence="2 3">
    <name type="scientific">Arabis nemorensis</name>
    <dbReference type="NCBI Taxonomy" id="586526"/>
    <lineage>
        <taxon>Eukaryota</taxon>
        <taxon>Viridiplantae</taxon>
        <taxon>Streptophyta</taxon>
        <taxon>Embryophyta</taxon>
        <taxon>Tracheophyta</taxon>
        <taxon>Spermatophyta</taxon>
        <taxon>Magnoliopsida</taxon>
        <taxon>eudicotyledons</taxon>
        <taxon>Gunneridae</taxon>
        <taxon>Pentapetalae</taxon>
        <taxon>rosids</taxon>
        <taxon>malvids</taxon>
        <taxon>Brassicales</taxon>
        <taxon>Brassicaceae</taxon>
        <taxon>Arabideae</taxon>
        <taxon>Arabis</taxon>
    </lineage>
</organism>
<feature type="region of interest" description="Disordered" evidence="1">
    <location>
        <begin position="184"/>
        <end position="233"/>
    </location>
</feature>
<evidence type="ECO:0000313" key="2">
    <source>
        <dbReference type="EMBL" id="VVB10464.1"/>
    </source>
</evidence>
<dbReference type="Proteomes" id="UP000489600">
    <property type="component" value="Unassembled WGS sequence"/>
</dbReference>
<feature type="compositionally biased region" description="Basic and acidic residues" evidence="1">
    <location>
        <begin position="214"/>
        <end position="230"/>
    </location>
</feature>
<sequence>MYHRRSTNHLTLLAPSFSGVNHHLVKFGSYTHRGSLSFTILAPCLELAEGLLLVDLLRLCASSGFHRCSFINPHEAQKTATAVALEPPNVYSGVTPSSRNPTVKGPIPILCVYNNMGLVKDYLLEKFFSVSNSSPVKTNRLAGSSISSSAEICLVAEVESINTLAISLNRPLFILPMNSPSAPAKMKPYPPPSLRDSSPSVVKSFPLNGKQTRRSSEGRSRVRQEDRPDLSHTAIAGISHGGRRYPLHSNETKNQKIGLGPFGVITIRLGPLGILEPLAH</sequence>
<proteinExistence type="predicted"/>
<evidence type="ECO:0000256" key="1">
    <source>
        <dbReference type="SAM" id="MobiDB-lite"/>
    </source>
</evidence>
<name>A0A565CA48_9BRAS</name>
<accession>A0A565CA48</accession>
<dbReference type="EMBL" id="CABITT030000007">
    <property type="protein sequence ID" value="VVB10464.1"/>
    <property type="molecule type" value="Genomic_DNA"/>
</dbReference>
<gene>
    <name evidence="2" type="ORF">ANE_LOCUS20908</name>
</gene>
<evidence type="ECO:0000313" key="3">
    <source>
        <dbReference type="Proteomes" id="UP000489600"/>
    </source>
</evidence>
<reference evidence="2" key="1">
    <citation type="submission" date="2019-07" db="EMBL/GenBank/DDBJ databases">
        <authorList>
            <person name="Dittberner H."/>
        </authorList>
    </citation>
    <scope>NUCLEOTIDE SEQUENCE [LARGE SCALE GENOMIC DNA]</scope>
</reference>
<dbReference type="AlphaFoldDB" id="A0A565CA48"/>